<feature type="compositionally biased region" description="Polar residues" evidence="4">
    <location>
        <begin position="209"/>
        <end position="230"/>
    </location>
</feature>
<feature type="compositionally biased region" description="Basic and acidic residues" evidence="4">
    <location>
        <begin position="42"/>
        <end position="58"/>
    </location>
</feature>
<evidence type="ECO:0000313" key="7">
    <source>
        <dbReference type="Proteomes" id="UP000235965"/>
    </source>
</evidence>
<dbReference type="SMART" id="SM00033">
    <property type="entry name" value="CH"/>
    <property type="match status" value="1"/>
</dbReference>
<feature type="compositionally biased region" description="Basic and acidic residues" evidence="4">
    <location>
        <begin position="1002"/>
        <end position="1026"/>
    </location>
</feature>
<name>A0A2J7QCA0_9NEOP</name>
<feature type="region of interest" description="Disordered" evidence="4">
    <location>
        <begin position="339"/>
        <end position="587"/>
    </location>
</feature>
<feature type="compositionally biased region" description="Low complexity" evidence="4">
    <location>
        <begin position="1090"/>
        <end position="1108"/>
    </location>
</feature>
<feature type="compositionally biased region" description="Basic and acidic residues" evidence="4">
    <location>
        <begin position="703"/>
        <end position="723"/>
    </location>
</feature>
<accession>A0A2J7QCA0</accession>
<feature type="compositionally biased region" description="Polar residues" evidence="4">
    <location>
        <begin position="617"/>
        <end position="631"/>
    </location>
</feature>
<reference evidence="6 7" key="1">
    <citation type="submission" date="2017-12" db="EMBL/GenBank/DDBJ databases">
        <title>Hemimetabolous genomes reveal molecular basis of termite eusociality.</title>
        <authorList>
            <person name="Harrison M.C."/>
            <person name="Jongepier E."/>
            <person name="Robertson H.M."/>
            <person name="Arning N."/>
            <person name="Bitard-Feildel T."/>
            <person name="Chao H."/>
            <person name="Childers C.P."/>
            <person name="Dinh H."/>
            <person name="Doddapaneni H."/>
            <person name="Dugan S."/>
            <person name="Gowin J."/>
            <person name="Greiner C."/>
            <person name="Han Y."/>
            <person name="Hu H."/>
            <person name="Hughes D.S.T."/>
            <person name="Huylmans A.-K."/>
            <person name="Kemena C."/>
            <person name="Kremer L.P.M."/>
            <person name="Lee S.L."/>
            <person name="Lopez-Ezquerra A."/>
            <person name="Mallet L."/>
            <person name="Monroy-Kuhn J.M."/>
            <person name="Moser A."/>
            <person name="Murali S.C."/>
            <person name="Muzny D.M."/>
            <person name="Otani S."/>
            <person name="Piulachs M.-D."/>
            <person name="Poelchau M."/>
            <person name="Qu J."/>
            <person name="Schaub F."/>
            <person name="Wada-Katsumata A."/>
            <person name="Worley K.C."/>
            <person name="Xie Q."/>
            <person name="Ylla G."/>
            <person name="Poulsen M."/>
            <person name="Gibbs R.A."/>
            <person name="Schal C."/>
            <person name="Richards S."/>
            <person name="Belles X."/>
            <person name="Korb J."/>
            <person name="Bornberg-Bauer E."/>
        </authorList>
    </citation>
    <scope>NUCLEOTIDE SEQUENCE [LARGE SCALE GENOMIC DNA]</scope>
    <source>
        <tissue evidence="6">Whole body</tissue>
    </source>
</reference>
<feature type="region of interest" description="Disordered" evidence="4">
    <location>
        <begin position="1402"/>
        <end position="1421"/>
    </location>
</feature>
<dbReference type="Pfam" id="PF12510">
    <property type="entry name" value="Smoothelin"/>
    <property type="match status" value="2"/>
</dbReference>
<feature type="compositionally biased region" description="Basic and acidic residues" evidence="4">
    <location>
        <begin position="11"/>
        <end position="25"/>
    </location>
</feature>
<feature type="compositionally biased region" description="Low complexity" evidence="4">
    <location>
        <begin position="1461"/>
        <end position="1470"/>
    </location>
</feature>
<dbReference type="PROSITE" id="PS50021">
    <property type="entry name" value="CH"/>
    <property type="match status" value="1"/>
</dbReference>
<feature type="compositionally biased region" description="Low complexity" evidence="4">
    <location>
        <begin position="494"/>
        <end position="504"/>
    </location>
</feature>
<feature type="compositionally biased region" description="Polar residues" evidence="4">
    <location>
        <begin position="1077"/>
        <end position="1089"/>
    </location>
</feature>
<dbReference type="Proteomes" id="UP000235965">
    <property type="component" value="Unassembled WGS sequence"/>
</dbReference>
<evidence type="ECO:0000256" key="3">
    <source>
        <dbReference type="ARBA" id="ARBA00061655"/>
    </source>
</evidence>
<dbReference type="Pfam" id="PF00307">
    <property type="entry name" value="CH"/>
    <property type="match status" value="1"/>
</dbReference>
<feature type="non-terminal residue" evidence="6">
    <location>
        <position position="1"/>
    </location>
</feature>
<feature type="compositionally biased region" description="Basic and acidic residues" evidence="4">
    <location>
        <begin position="276"/>
        <end position="299"/>
    </location>
</feature>
<feature type="compositionally biased region" description="Basic and acidic residues" evidence="4">
    <location>
        <begin position="663"/>
        <end position="682"/>
    </location>
</feature>
<evidence type="ECO:0000259" key="5">
    <source>
        <dbReference type="PROSITE" id="PS50021"/>
    </source>
</evidence>
<feature type="compositionally biased region" description="Basic and acidic residues" evidence="4">
    <location>
        <begin position="819"/>
        <end position="828"/>
    </location>
</feature>
<dbReference type="SUPFAM" id="SSF47576">
    <property type="entry name" value="Calponin-homology domain, CH-domain"/>
    <property type="match status" value="1"/>
</dbReference>
<dbReference type="CDD" id="cd21200">
    <property type="entry name" value="CH_SMTN-like"/>
    <property type="match status" value="1"/>
</dbReference>
<feature type="compositionally biased region" description="Low complexity" evidence="4">
    <location>
        <begin position="987"/>
        <end position="1001"/>
    </location>
</feature>
<gene>
    <name evidence="6" type="ORF">B7P43_G03709</name>
</gene>
<feature type="compositionally biased region" description="Basic and acidic residues" evidence="4">
    <location>
        <begin position="569"/>
        <end position="581"/>
    </location>
</feature>
<feature type="compositionally biased region" description="Basic and acidic residues" evidence="4">
    <location>
        <begin position="122"/>
        <end position="140"/>
    </location>
</feature>
<sequence>TGGYSPPKDTLPTRKESYPKEESPKEGSPTRSYSSPKFTLPTRKDTYPKGESPREGSPVRKYSSPKDTLPTAKDSYPKGKSSRDSSPTGKETSLKGTSSTRRDSCPKAESPTDSYPTRKYSYPKDDSPCRKDSYFREESHSISSSTRKISSSKEKSPTRKDSCSRGETLRDSSPTQKYSFPVDTSSPQKDGYSTLEQSGMDDRYPSDGSPISQETSPKRTSLTGLETKTATPRRDSQTNQHHPKEEPKTVDTGTVRGSGRFGVNLRRMGSAVSSTIKERFSGETPKPETTSDKKGDEPHIEEIFDLELLEMMLEKAVGYEQRRTIRAQIRIVRRLMAERSATIDKPKENPEPSSDSALEQSLVGSRQELIHDGDQRRKPDTEVQRKISPTRQKPFFNRKQEVEDSVPFETRPVDDDDSYQKSSSSPQSVYRETRQQSSFSNVRDSKQFGSRIESHSTFSRDSRPLPEEIPDWKSSPVRKPSKTELNIELKPATSSSVKSPVKKSSLGEPPREAFPTDSVTSSYGVGPTDENGRPLFGLSALRRRQSSNNNIQIPKDAVESMPASDLEPEDKRQEVESKPSEICDSSGRLLFGGLRALKVTTTTTSSSWSSPQDKQKVPSTDSENMPEQPVSSHLRELVTKHEQNSRGNAVSQPAAPRQKPRAKLRDSFIHQSRDNEPDKRLADALTDARVMSQRASSLRAIIQKHEKIAHDDSGSDRLPHSDEDTPDTGDTEESCRPGILKKLHGGVKVVTESTSTSTSSATVISSRGTLKADGTVSLKRDIIQGETVTRLGEEPVTRITRTQYTYKTPDKSTSSAVHYDNDHSDTPRKSSTSSRRSSAGKTPSPERGYPDDDVKLSRITTSSVTSSNSFRRSKISDDTRKYDEVSSTAIHDDVSRQPKVTADKTTEGGEKFVSSATAFLSRRQKVTDENSGIRTGSPAERGHIVNTDTETEQSSLRDGKYISSTTTRIRQMAPVSVHNDFEDKKTSASSYGKYSSTSFSRSETEREITDYFLESERNRDSGENRRLLQSNYDDESDGYRYTSRTVTESDTSTPSRRYSTEAETEGQVQRSEVCFGGSSTVTQSRSGAMTTVETSTSSRSSTSKQITESSRRRSSTTVDGAREASPIPVAGSSGFSRIARGGSVRALSQKFQQAAAEANGSDSSRSQRSYPKAGLIFRSASFRLNSSISPATTPTGEEAPGSANLKQSESVDVHTGSVPTSTHTTSIDKTKGGSFLTNQTRVTGVQDVITRMKNADQDVKDGDSEEDAEARSLLNKFLGAQVILQGMEPLVKASHSHSAALVSQVERQRVLTSQKTPSTLTNSKDLEKDLEEIWDERLLRQLLDKCSDYEGRRQIRARLRVVMAEQKACASVVAAALADEDAASEREQEETGDVLCRSVVEGHSESKVTSSSTDGNTVTQTEVTTKTSSFSATTVGKGKVSKAPLGKAMSPFAKFQQLDRQSSSQSAPSSPKTPGGTTAAPLFKFTDPKLSRSASGVKDRLLFWCQSKTKEYKNVQIENFSTSWSSGLAFCALIHHFLPDAFEYDSLRPEERRKNFELAFRVADEKAGIAPLLDVEDMVIMRKPDWKCVFTYVQSVYRRFKDQD</sequence>
<evidence type="ECO:0000256" key="4">
    <source>
        <dbReference type="SAM" id="MobiDB-lite"/>
    </source>
</evidence>
<dbReference type="Gene3D" id="1.10.418.10">
    <property type="entry name" value="Calponin-like domain"/>
    <property type="match status" value="1"/>
</dbReference>
<dbReference type="InterPro" id="IPR001715">
    <property type="entry name" value="CH_dom"/>
</dbReference>
<feature type="compositionally biased region" description="Basic and acidic residues" evidence="4">
    <location>
        <begin position="452"/>
        <end position="466"/>
    </location>
</feature>
<feature type="compositionally biased region" description="Basic and acidic residues" evidence="4">
    <location>
        <begin position="151"/>
        <end position="170"/>
    </location>
</feature>
<keyword evidence="2" id="KW-0175">Coiled coil</keyword>
<feature type="region of interest" description="Disordered" evidence="4">
    <location>
        <begin position="980"/>
        <end position="1136"/>
    </location>
</feature>
<feature type="compositionally biased region" description="Basic and acidic residues" evidence="4">
    <location>
        <begin position="368"/>
        <end position="385"/>
    </location>
</feature>
<feature type="region of interest" description="Disordered" evidence="4">
    <location>
        <begin position="923"/>
        <end position="960"/>
    </location>
</feature>
<evidence type="ECO:0000313" key="6">
    <source>
        <dbReference type="EMBL" id="PNF26205.1"/>
    </source>
</evidence>
<feature type="region of interest" description="Disordered" evidence="4">
    <location>
        <begin position="1187"/>
        <end position="1235"/>
    </location>
</feature>
<feature type="compositionally biased region" description="Polar residues" evidence="4">
    <location>
        <begin position="351"/>
        <end position="364"/>
    </location>
</feature>
<dbReference type="PANTHER" id="PTHR23167">
    <property type="entry name" value="CALPONIN HOMOLOGY DOMAIN-CONTAINING PROTEIN DDB_G0272472-RELATED"/>
    <property type="match status" value="1"/>
</dbReference>
<keyword evidence="7" id="KW-1185">Reference proteome</keyword>
<feature type="domain" description="Calponin-homology (CH)" evidence="5">
    <location>
        <begin position="1495"/>
        <end position="1601"/>
    </location>
</feature>
<feature type="compositionally biased region" description="Basic and acidic residues" evidence="4">
    <location>
        <begin position="633"/>
        <end position="644"/>
    </location>
</feature>
<proteinExistence type="inferred from homology"/>
<dbReference type="InterPro" id="IPR050540">
    <property type="entry name" value="F-actin_Monoox_Mical"/>
</dbReference>
<evidence type="ECO:0000256" key="2">
    <source>
        <dbReference type="ARBA" id="ARBA00023054"/>
    </source>
</evidence>
<feature type="compositionally biased region" description="Polar residues" evidence="4">
    <location>
        <begin position="1042"/>
        <end position="1057"/>
    </location>
</feature>
<feature type="region of interest" description="Disordered" evidence="4">
    <location>
        <begin position="1457"/>
        <end position="1483"/>
    </location>
</feature>
<dbReference type="InterPro" id="IPR022189">
    <property type="entry name" value="SMTN"/>
</dbReference>
<comment type="caution">
    <text evidence="6">The sequence shown here is derived from an EMBL/GenBank/DDBJ whole genome shotgun (WGS) entry which is preliminary data.</text>
</comment>
<dbReference type="EMBL" id="NEVH01016290">
    <property type="protein sequence ID" value="PNF26205.1"/>
    <property type="molecule type" value="Genomic_DNA"/>
</dbReference>
<feature type="region of interest" description="Disordered" evidence="4">
    <location>
        <begin position="1"/>
        <end position="299"/>
    </location>
</feature>
<feature type="region of interest" description="Disordered" evidence="4">
    <location>
        <begin position="601"/>
        <end position="775"/>
    </location>
</feature>
<feature type="region of interest" description="Disordered" evidence="4">
    <location>
        <begin position="791"/>
        <end position="908"/>
    </location>
</feature>
<dbReference type="PANTHER" id="PTHR23167:SF88">
    <property type="entry name" value="CALPONIN-HOMOLOGY (CH) DOMAIN-CONTAINING PROTEIN"/>
    <property type="match status" value="1"/>
</dbReference>
<feature type="compositionally biased region" description="Low complexity" evidence="4">
    <location>
        <begin position="601"/>
        <end position="610"/>
    </location>
</feature>
<dbReference type="InterPro" id="IPR036872">
    <property type="entry name" value="CH_dom_sf"/>
</dbReference>
<feature type="compositionally biased region" description="Polar residues" evidence="4">
    <location>
        <begin position="84"/>
        <end position="99"/>
    </location>
</feature>
<protein>
    <recommendedName>
        <fullName evidence="5">Calponin-homology (CH) domain-containing protein</fullName>
    </recommendedName>
</protein>
<evidence type="ECO:0000256" key="1">
    <source>
        <dbReference type="ARBA" id="ARBA00022553"/>
    </source>
</evidence>
<dbReference type="FunFam" id="1.10.418.10:FF:000009">
    <property type="entry name" value="smoothelin isoform X2"/>
    <property type="match status" value="1"/>
</dbReference>
<feature type="compositionally biased region" description="Basic and acidic residues" evidence="4">
    <location>
        <begin position="232"/>
        <end position="249"/>
    </location>
</feature>
<feature type="compositionally biased region" description="Low complexity" evidence="4">
    <location>
        <begin position="857"/>
        <end position="870"/>
    </location>
</feature>
<feature type="compositionally biased region" description="Basic and acidic residues" evidence="4">
    <location>
        <begin position="339"/>
        <end position="350"/>
    </location>
</feature>
<organism evidence="6 7">
    <name type="scientific">Cryptotermes secundus</name>
    <dbReference type="NCBI Taxonomy" id="105785"/>
    <lineage>
        <taxon>Eukaryota</taxon>
        <taxon>Metazoa</taxon>
        <taxon>Ecdysozoa</taxon>
        <taxon>Arthropoda</taxon>
        <taxon>Hexapoda</taxon>
        <taxon>Insecta</taxon>
        <taxon>Pterygota</taxon>
        <taxon>Neoptera</taxon>
        <taxon>Polyneoptera</taxon>
        <taxon>Dictyoptera</taxon>
        <taxon>Blattodea</taxon>
        <taxon>Blattoidea</taxon>
        <taxon>Termitoidae</taxon>
        <taxon>Kalotermitidae</taxon>
        <taxon>Cryptotermitinae</taxon>
        <taxon>Cryptotermes</taxon>
    </lineage>
</organism>
<comment type="similarity">
    <text evidence="3">Belongs to the smoothelin family.</text>
</comment>
<feature type="compositionally biased region" description="Polar residues" evidence="4">
    <location>
        <begin position="799"/>
        <end position="816"/>
    </location>
</feature>
<keyword evidence="1" id="KW-0597">Phosphoprotein</keyword>
<feature type="compositionally biased region" description="Low complexity" evidence="4">
    <location>
        <begin position="747"/>
        <end position="766"/>
    </location>
</feature>
<dbReference type="OrthoDB" id="10017054at2759"/>
<feature type="compositionally biased region" description="Polar residues" evidence="4">
    <location>
        <begin position="171"/>
        <end position="188"/>
    </location>
</feature>
<feature type="compositionally biased region" description="Basic and acidic residues" evidence="4">
    <location>
        <begin position="874"/>
        <end position="908"/>
    </location>
</feature>